<dbReference type="RefSeq" id="WP_102247646.1">
    <property type="nucleotide sequence ID" value="NZ_CP025682.1"/>
</dbReference>
<evidence type="ECO:0000313" key="4">
    <source>
        <dbReference type="Proteomes" id="UP000242205"/>
    </source>
</evidence>
<dbReference type="NCBIfam" id="NF037995">
    <property type="entry name" value="TRAP_S1"/>
    <property type="match status" value="1"/>
</dbReference>
<keyword evidence="1 2" id="KW-0732">Signal</keyword>
<protein>
    <submittedName>
        <fullName evidence="3">ABC transporter substrate-binding protein</fullName>
    </submittedName>
</protein>
<evidence type="ECO:0000313" key="3">
    <source>
        <dbReference type="EMBL" id="AUN95598.1"/>
    </source>
</evidence>
<name>A0A2I6S8M0_9RHOO</name>
<dbReference type="Pfam" id="PF03480">
    <property type="entry name" value="DctP"/>
    <property type="match status" value="1"/>
</dbReference>
<keyword evidence="4" id="KW-1185">Reference proteome</keyword>
<proteinExistence type="predicted"/>
<dbReference type="InterPro" id="IPR018389">
    <property type="entry name" value="DctP_fam"/>
</dbReference>
<feature type="chain" id="PRO_5014321528" evidence="2">
    <location>
        <begin position="26"/>
        <end position="331"/>
    </location>
</feature>
<dbReference type="SUPFAM" id="SSF53850">
    <property type="entry name" value="Periplasmic binding protein-like II"/>
    <property type="match status" value="1"/>
</dbReference>
<evidence type="ECO:0000256" key="1">
    <source>
        <dbReference type="ARBA" id="ARBA00022729"/>
    </source>
</evidence>
<dbReference type="Gene3D" id="3.40.190.170">
    <property type="entry name" value="Bacterial extracellular solute-binding protein, family 7"/>
    <property type="match status" value="1"/>
</dbReference>
<dbReference type="OrthoDB" id="8678862at2"/>
<organism evidence="3 4">
    <name type="scientific">Pseudazoarcus pumilus</name>
    <dbReference type="NCBI Taxonomy" id="2067960"/>
    <lineage>
        <taxon>Bacteria</taxon>
        <taxon>Pseudomonadati</taxon>
        <taxon>Pseudomonadota</taxon>
        <taxon>Betaproteobacteria</taxon>
        <taxon>Rhodocyclales</taxon>
        <taxon>Zoogloeaceae</taxon>
        <taxon>Pseudazoarcus</taxon>
    </lineage>
</organism>
<sequence>MFKRHTLKLAAALFAASALVTTAHAERLSISTWGSPKHPQVSQFIPQFEKKLEEKSGGKFRVRSFQGGEMVKQEFVPTAIPQGTVDISLTTMDTWSGRVPEVSILTTPLWNKSMQWTRDNLKPGDPIFDYFDAKFREQGAVVLALFDIGPAVVSTNFPLKTPDDMKGKSVRVYSRGAGQVIQELGGSPVTMGVGDVYSGLQRGTVDGAMGGLGGAVGLKHYEVTDHMLVQNGVIGTLVHGYVMNRDKFERMDPELRKALLEAVAESRDAMQQYLIDIYAKQVDEVRQSGSNVVTIEQNSAEWKVWEDALADFAENARQEYPAGLVKLIAAD</sequence>
<dbReference type="PANTHER" id="PTHR33376">
    <property type="match status" value="1"/>
</dbReference>
<dbReference type="KEGG" id="atw:C0099_12065"/>
<dbReference type="PANTHER" id="PTHR33376:SF15">
    <property type="entry name" value="BLL6794 PROTEIN"/>
    <property type="match status" value="1"/>
</dbReference>
<dbReference type="InterPro" id="IPR038404">
    <property type="entry name" value="TRAP_DctP_sf"/>
</dbReference>
<gene>
    <name evidence="3" type="ORF">C0099_12065</name>
</gene>
<dbReference type="AlphaFoldDB" id="A0A2I6S8M0"/>
<evidence type="ECO:0000256" key="2">
    <source>
        <dbReference type="SAM" id="SignalP"/>
    </source>
</evidence>
<dbReference type="GO" id="GO:0055085">
    <property type="term" value="P:transmembrane transport"/>
    <property type="evidence" value="ECO:0007669"/>
    <property type="project" value="InterPro"/>
</dbReference>
<dbReference type="EMBL" id="CP025682">
    <property type="protein sequence ID" value="AUN95598.1"/>
    <property type="molecule type" value="Genomic_DNA"/>
</dbReference>
<accession>A0A2I6S8M0</accession>
<reference evidence="3 4" key="1">
    <citation type="submission" date="2018-01" db="EMBL/GenBank/DDBJ databases">
        <authorList>
            <person name="Fu G.-Y."/>
        </authorList>
    </citation>
    <scope>NUCLEOTIDE SEQUENCE [LARGE SCALE GENOMIC DNA]</scope>
    <source>
        <strain evidence="3 4">SY39</strain>
    </source>
</reference>
<dbReference type="Proteomes" id="UP000242205">
    <property type="component" value="Chromosome"/>
</dbReference>
<feature type="signal peptide" evidence="2">
    <location>
        <begin position="1"/>
        <end position="25"/>
    </location>
</feature>